<evidence type="ECO:0000256" key="1">
    <source>
        <dbReference type="SAM" id="Phobius"/>
    </source>
</evidence>
<gene>
    <name evidence="2" type="ORF">BJ125_10910</name>
    <name evidence="3" type="ORF">SAMN05892882_10910</name>
</gene>
<dbReference type="Pfam" id="PF07963">
    <property type="entry name" value="N_methyl"/>
    <property type="match status" value="1"/>
</dbReference>
<evidence type="ECO:0000313" key="3">
    <source>
        <dbReference type="EMBL" id="SSW90856.1"/>
    </source>
</evidence>
<organism evidence="3 4">
    <name type="scientific">Rhodopseudomonas pentothenatexigens</name>
    <dbReference type="NCBI Taxonomy" id="999699"/>
    <lineage>
        <taxon>Bacteria</taxon>
        <taxon>Pseudomonadati</taxon>
        <taxon>Pseudomonadota</taxon>
        <taxon>Alphaproteobacteria</taxon>
        <taxon>Hyphomicrobiales</taxon>
        <taxon>Nitrobacteraceae</taxon>
        <taxon>Rhodopseudomonas</taxon>
    </lineage>
</organism>
<dbReference type="InterPro" id="IPR012902">
    <property type="entry name" value="N_methyl_site"/>
</dbReference>
<sequence>MSGAASDRNGERGFTMIEAVVALALVMVVLGAIGSVVATNVRGVSKLEQRVGLVDAARLVISGMPRGEAVGGRRGEILGHRWQIASSPFVGGAGVAGSRFVPERVEVRLQSPSGAMLSLETVRLRTRDGE</sequence>
<name>A0A336JRE2_9BRAD</name>
<dbReference type="AlphaFoldDB" id="A0A336JRE2"/>
<reference evidence="3 4" key="1">
    <citation type="submission" date="2017-08" db="EMBL/GenBank/DDBJ databases">
        <authorList>
            <person name="de Groot N.N."/>
        </authorList>
    </citation>
    <scope>NUCLEOTIDE SEQUENCE [LARGE SCALE GENOMIC DNA]</scope>
    <source>
        <strain evidence="3 4">JA575</strain>
    </source>
</reference>
<evidence type="ECO:0000313" key="5">
    <source>
        <dbReference type="Proteomes" id="UP000256343"/>
    </source>
</evidence>
<dbReference type="EMBL" id="UFQQ01000009">
    <property type="protein sequence ID" value="SSW90856.1"/>
    <property type="molecule type" value="Genomic_DNA"/>
</dbReference>
<evidence type="ECO:0000313" key="4">
    <source>
        <dbReference type="Proteomes" id="UP000252631"/>
    </source>
</evidence>
<accession>A0A336JRE2</accession>
<evidence type="ECO:0000313" key="2">
    <source>
        <dbReference type="EMBL" id="RED35166.1"/>
    </source>
</evidence>
<dbReference type="RefSeq" id="WP_244601245.1">
    <property type="nucleotide sequence ID" value="NZ_QRDT01000009.1"/>
</dbReference>
<keyword evidence="1" id="KW-1133">Transmembrane helix</keyword>
<keyword evidence="1" id="KW-0472">Membrane</keyword>
<dbReference type="Proteomes" id="UP000252631">
    <property type="component" value="Unassembled WGS sequence"/>
</dbReference>
<keyword evidence="5" id="KW-1185">Reference proteome</keyword>
<reference evidence="2 5" key="2">
    <citation type="submission" date="2018-07" db="EMBL/GenBank/DDBJ databases">
        <title>Genomic Encyclopedia of Archaeal and Bacterial Type Strains, Phase II (KMG-II): from individual species to whole genera.</title>
        <authorList>
            <person name="Goeker M."/>
        </authorList>
    </citation>
    <scope>NUCLEOTIDE SEQUENCE [LARGE SCALE GENOMIC DNA]</scope>
    <source>
        <strain evidence="2 5">JA575</strain>
    </source>
</reference>
<proteinExistence type="predicted"/>
<dbReference type="Proteomes" id="UP000256343">
    <property type="component" value="Unassembled WGS sequence"/>
</dbReference>
<protein>
    <submittedName>
        <fullName evidence="3">General secretion pathway protein I</fullName>
    </submittedName>
</protein>
<feature type="transmembrane region" description="Helical" evidence="1">
    <location>
        <begin position="20"/>
        <end position="41"/>
    </location>
</feature>
<keyword evidence="1" id="KW-0812">Transmembrane</keyword>
<dbReference type="EMBL" id="QRDT01000009">
    <property type="protein sequence ID" value="RED35166.1"/>
    <property type="molecule type" value="Genomic_DNA"/>
</dbReference>